<name>A0A3M2JFP0_9CELL</name>
<evidence type="ECO:0000313" key="3">
    <source>
        <dbReference type="Proteomes" id="UP000269289"/>
    </source>
</evidence>
<proteinExistence type="predicted"/>
<reference evidence="2 3" key="1">
    <citation type="submission" date="2018-10" db="EMBL/GenBank/DDBJ databases">
        <title>Isolation, diversity and antifungal activity of actinobacteria from wheat.</title>
        <authorList>
            <person name="Han C."/>
        </authorList>
    </citation>
    <scope>NUCLEOTIDE SEQUENCE [LARGE SCALE GENOMIC DNA]</scope>
    <source>
        <strain evidence="2 3">NEAU-YY56</strain>
    </source>
</reference>
<dbReference type="InterPro" id="IPR004942">
    <property type="entry name" value="Roadblock/LAMTOR2_dom"/>
</dbReference>
<dbReference type="SUPFAM" id="SSF103196">
    <property type="entry name" value="Roadblock/LC7 domain"/>
    <property type="match status" value="1"/>
</dbReference>
<accession>A0A3M2JFP0</accession>
<dbReference type="SMART" id="SM00960">
    <property type="entry name" value="Robl_LC7"/>
    <property type="match status" value="1"/>
</dbReference>
<dbReference type="Proteomes" id="UP000269289">
    <property type="component" value="Unassembled WGS sequence"/>
</dbReference>
<dbReference type="PANTHER" id="PTHR36222:SF1">
    <property type="entry name" value="SERINE PROTEASE INHIBITOR RV3364C"/>
    <property type="match status" value="1"/>
</dbReference>
<evidence type="ECO:0000259" key="1">
    <source>
        <dbReference type="SMART" id="SM00960"/>
    </source>
</evidence>
<dbReference type="AlphaFoldDB" id="A0A3M2JFP0"/>
<organism evidence="2 3">
    <name type="scientific">Cellulomonas triticagri</name>
    <dbReference type="NCBI Taxonomy" id="2483352"/>
    <lineage>
        <taxon>Bacteria</taxon>
        <taxon>Bacillati</taxon>
        <taxon>Actinomycetota</taxon>
        <taxon>Actinomycetes</taxon>
        <taxon>Micrococcales</taxon>
        <taxon>Cellulomonadaceae</taxon>
        <taxon>Cellulomonas</taxon>
    </lineage>
</organism>
<dbReference type="Gene3D" id="3.30.450.30">
    <property type="entry name" value="Dynein light chain 2a, cytoplasmic"/>
    <property type="match status" value="1"/>
</dbReference>
<evidence type="ECO:0000313" key="2">
    <source>
        <dbReference type="EMBL" id="RMI12837.1"/>
    </source>
</evidence>
<dbReference type="EMBL" id="RFFI01000028">
    <property type="protein sequence ID" value="RMI12837.1"/>
    <property type="molecule type" value="Genomic_DNA"/>
</dbReference>
<keyword evidence="3" id="KW-1185">Reference proteome</keyword>
<comment type="caution">
    <text evidence="2">The sequence shown here is derived from an EMBL/GenBank/DDBJ whole genome shotgun (WGS) entry which is preliminary data.</text>
</comment>
<gene>
    <name evidence="2" type="ORF">EBM89_06970</name>
</gene>
<dbReference type="Pfam" id="PF03259">
    <property type="entry name" value="Robl_LC7"/>
    <property type="match status" value="1"/>
</dbReference>
<sequence length="150" mass="15742">MTALTPDAQNFGWVVESFTQNVPGVRHTMTVSTDGLLVAMSAGLDRSEADQFAALVSGLSALTNGAARQLDGGGVRQVLVEMDQIFLVVMAISDGSVLAVVADEGCDIGLVGYEMTMLAARARDVLTPALIHEIRKALPTGGRVPETTVR</sequence>
<feature type="domain" description="Roadblock/LAMTOR2" evidence="1">
    <location>
        <begin position="12"/>
        <end position="102"/>
    </location>
</feature>
<dbReference type="InterPro" id="IPR053141">
    <property type="entry name" value="Mycobact_SerProt_Inhib_Rv3364c"/>
</dbReference>
<dbReference type="OrthoDB" id="5187023at2"/>
<protein>
    <submittedName>
        <fullName evidence="2">Dynein regulation protein LC7</fullName>
    </submittedName>
</protein>
<dbReference type="PANTHER" id="PTHR36222">
    <property type="entry name" value="SERINE PROTEASE INHIBITOR RV3364C"/>
    <property type="match status" value="1"/>
</dbReference>